<evidence type="ECO:0000259" key="5">
    <source>
        <dbReference type="PROSITE" id="PS50937"/>
    </source>
</evidence>
<organism evidence="6 7">
    <name type="scientific">Microbacterium nanhaiense</name>
    <dbReference type="NCBI Taxonomy" id="1301026"/>
    <lineage>
        <taxon>Bacteria</taxon>
        <taxon>Bacillati</taxon>
        <taxon>Actinomycetota</taxon>
        <taxon>Actinomycetes</taxon>
        <taxon>Micrococcales</taxon>
        <taxon>Microbacteriaceae</taxon>
        <taxon>Microbacterium</taxon>
    </lineage>
</organism>
<dbReference type="PROSITE" id="PS00552">
    <property type="entry name" value="HTH_MERR_1"/>
    <property type="match status" value="1"/>
</dbReference>
<evidence type="ECO:0000256" key="2">
    <source>
        <dbReference type="ARBA" id="ARBA00023125"/>
    </source>
</evidence>
<keyword evidence="3" id="KW-0010">Activator</keyword>
<comment type="caution">
    <text evidence="6">The sequence shown here is derived from an EMBL/GenBank/DDBJ whole genome shotgun (WGS) entry which is preliminary data.</text>
</comment>
<dbReference type="InterPro" id="IPR036244">
    <property type="entry name" value="TipA-like_antibiotic-bd"/>
</dbReference>
<keyword evidence="4" id="KW-0804">Transcription</keyword>
<dbReference type="InterPro" id="IPR009061">
    <property type="entry name" value="DNA-bd_dom_put_sf"/>
</dbReference>
<dbReference type="Gene3D" id="1.10.1660.10">
    <property type="match status" value="1"/>
</dbReference>
<evidence type="ECO:0000256" key="4">
    <source>
        <dbReference type="ARBA" id="ARBA00023163"/>
    </source>
</evidence>
<reference evidence="7" key="1">
    <citation type="journal article" date="2019" name="Int. J. Syst. Evol. Microbiol.">
        <title>The Global Catalogue of Microorganisms (GCM) 10K type strain sequencing project: providing services to taxonomists for standard genome sequencing and annotation.</title>
        <authorList>
            <consortium name="The Broad Institute Genomics Platform"/>
            <consortium name="The Broad Institute Genome Sequencing Center for Infectious Disease"/>
            <person name="Wu L."/>
            <person name="Ma J."/>
        </authorList>
    </citation>
    <scope>NUCLEOTIDE SEQUENCE [LARGE SCALE GENOMIC DNA]</scope>
    <source>
        <strain evidence="7">CGMCC 4.7181</strain>
    </source>
</reference>
<keyword evidence="7" id="KW-1185">Reference proteome</keyword>
<dbReference type="SUPFAM" id="SSF46955">
    <property type="entry name" value="Putative DNA-binding domain"/>
    <property type="match status" value="1"/>
</dbReference>
<dbReference type="InterPro" id="IPR000551">
    <property type="entry name" value="MerR-type_HTH_dom"/>
</dbReference>
<dbReference type="InterPro" id="IPR012925">
    <property type="entry name" value="TipAS_dom"/>
</dbReference>
<dbReference type="Pfam" id="PF13411">
    <property type="entry name" value="MerR_1"/>
    <property type="match status" value="1"/>
</dbReference>
<proteinExistence type="predicted"/>
<dbReference type="Proteomes" id="UP000638043">
    <property type="component" value="Unassembled WGS sequence"/>
</dbReference>
<gene>
    <name evidence="6" type="ORF">GCM10010910_09650</name>
</gene>
<keyword evidence="2" id="KW-0238">DNA-binding</keyword>
<protein>
    <submittedName>
        <fullName evidence="6">MerR family transcriptional regulator</fullName>
    </submittedName>
</protein>
<evidence type="ECO:0000256" key="3">
    <source>
        <dbReference type="ARBA" id="ARBA00023159"/>
    </source>
</evidence>
<evidence type="ECO:0000313" key="7">
    <source>
        <dbReference type="Proteomes" id="UP000638043"/>
    </source>
</evidence>
<dbReference type="Pfam" id="PF07739">
    <property type="entry name" value="TipAS"/>
    <property type="match status" value="1"/>
</dbReference>
<evidence type="ECO:0000256" key="1">
    <source>
        <dbReference type="ARBA" id="ARBA00023015"/>
    </source>
</evidence>
<feature type="domain" description="HTH merR-type" evidence="5">
    <location>
        <begin position="9"/>
        <end position="78"/>
    </location>
</feature>
<name>A0ABQ2MY74_9MICO</name>
<dbReference type="RefSeq" id="WP_188700249.1">
    <property type="nucleotide sequence ID" value="NZ_BMMQ01000002.1"/>
</dbReference>
<dbReference type="PANTHER" id="PTHR30204">
    <property type="entry name" value="REDOX-CYCLING DRUG-SENSING TRANSCRIPTIONAL ACTIVATOR SOXR"/>
    <property type="match status" value="1"/>
</dbReference>
<evidence type="ECO:0000313" key="6">
    <source>
        <dbReference type="EMBL" id="GGO61557.1"/>
    </source>
</evidence>
<sequence>MKHSHLDDGLTIGEAATRLGVTVRTLHHWDHIGLVGPSRRTASGYRLYTPPDLVRLQRVNIYRELGVPLAKIDDLLDGTAADPAVAIRQQLDRVAGKIEQLQVAERGLLRLLEAHDRGVLLTPQQQMEIFGDGWNPEWIEQAKERWGGNAQWAEYAEKSAHRTPEEWAANAEAMSALETDLAEVFRRGVEPDTPEAHALAERHRVVFESYFALTYDMQVILGRGYEQQPEYREHYDKLAPGLATWFRQAIESNAAKQGVDLSNVAWG</sequence>
<dbReference type="PRINTS" id="PR00040">
    <property type="entry name" value="HTHMERR"/>
</dbReference>
<dbReference type="Gene3D" id="1.10.490.50">
    <property type="entry name" value="Antibiotic binding domain of TipA-like multidrug resistance regulators"/>
    <property type="match status" value="1"/>
</dbReference>
<dbReference type="SMART" id="SM00422">
    <property type="entry name" value="HTH_MERR"/>
    <property type="match status" value="1"/>
</dbReference>
<dbReference type="PROSITE" id="PS50937">
    <property type="entry name" value="HTH_MERR_2"/>
    <property type="match status" value="1"/>
</dbReference>
<dbReference type="InterPro" id="IPR047057">
    <property type="entry name" value="MerR_fam"/>
</dbReference>
<keyword evidence="1" id="KW-0805">Transcription regulation</keyword>
<accession>A0ABQ2MY74</accession>
<dbReference type="EMBL" id="BMMQ01000002">
    <property type="protein sequence ID" value="GGO61557.1"/>
    <property type="molecule type" value="Genomic_DNA"/>
</dbReference>
<dbReference type="SUPFAM" id="SSF89082">
    <property type="entry name" value="Antibiotic binding domain of TipA-like multidrug resistance regulators"/>
    <property type="match status" value="1"/>
</dbReference>
<dbReference type="PANTHER" id="PTHR30204:SF90">
    <property type="entry name" value="HTH-TYPE TRANSCRIPTIONAL ACTIVATOR MTA"/>
    <property type="match status" value="1"/>
</dbReference>
<dbReference type="CDD" id="cd01106">
    <property type="entry name" value="HTH_TipAL-Mta"/>
    <property type="match status" value="1"/>
</dbReference>